<name>A0A2P8IG26_SACCR</name>
<proteinExistence type="predicted"/>
<feature type="transmembrane region" description="Helical" evidence="2">
    <location>
        <begin position="87"/>
        <end position="106"/>
    </location>
</feature>
<dbReference type="Pfam" id="PF03779">
    <property type="entry name" value="SPW"/>
    <property type="match status" value="1"/>
</dbReference>
<accession>A0A2P8IG26</accession>
<reference evidence="4 5" key="1">
    <citation type="submission" date="2018-03" db="EMBL/GenBank/DDBJ databases">
        <title>Genomic Encyclopedia of Type Strains, Phase III (KMG-III): the genomes of soil and plant-associated and newly described type strains.</title>
        <authorList>
            <person name="Whitman W."/>
        </authorList>
    </citation>
    <scope>NUCLEOTIDE SEQUENCE [LARGE SCALE GENOMIC DNA]</scope>
    <source>
        <strain evidence="4 5">CGMCC 4.7097</strain>
    </source>
</reference>
<evidence type="ECO:0000256" key="2">
    <source>
        <dbReference type="SAM" id="Phobius"/>
    </source>
</evidence>
<feature type="transmembrane region" description="Helical" evidence="2">
    <location>
        <begin position="148"/>
        <end position="166"/>
    </location>
</feature>
<comment type="caution">
    <text evidence="4">The sequence shown here is derived from an EMBL/GenBank/DDBJ whole genome shotgun (WGS) entry which is preliminary data.</text>
</comment>
<feature type="transmembrane region" description="Helical" evidence="2">
    <location>
        <begin position="56"/>
        <end position="75"/>
    </location>
</feature>
<evidence type="ECO:0000313" key="5">
    <source>
        <dbReference type="Proteomes" id="UP000241118"/>
    </source>
</evidence>
<dbReference type="InterPro" id="IPR005530">
    <property type="entry name" value="SPW"/>
</dbReference>
<evidence type="ECO:0000259" key="3">
    <source>
        <dbReference type="Pfam" id="PF03779"/>
    </source>
</evidence>
<keyword evidence="2" id="KW-0472">Membrane</keyword>
<keyword evidence="5" id="KW-1185">Reference proteome</keyword>
<evidence type="ECO:0000256" key="1">
    <source>
        <dbReference type="SAM" id="MobiDB-lite"/>
    </source>
</evidence>
<dbReference type="EMBL" id="PYAX01000002">
    <property type="protein sequence ID" value="PSL57404.1"/>
    <property type="molecule type" value="Genomic_DNA"/>
</dbReference>
<evidence type="ECO:0000313" key="4">
    <source>
        <dbReference type="EMBL" id="PSL57404.1"/>
    </source>
</evidence>
<feature type="region of interest" description="Disordered" evidence="1">
    <location>
        <begin position="1"/>
        <end position="22"/>
    </location>
</feature>
<sequence>MIRWHAHTGRDRGNDSAIPREKRGTIARRGTSGYGFGYPYGAPSATPRWTPPGARAASAVVFLAGVWLLLAPVILDYAPHPEGLGAYWNDLVVGGMVALLALVRVLAPEHLPWLSLVNAALGAWLVVSPFVLDYAVRAYAMRATGNDVAVGVLILVVAVASAVTTYQRRKAARGPDGAST</sequence>
<keyword evidence="2" id="KW-1133">Transmembrane helix</keyword>
<organism evidence="4 5">
    <name type="scientific">Saccharothrix carnea</name>
    <dbReference type="NCBI Taxonomy" id="1280637"/>
    <lineage>
        <taxon>Bacteria</taxon>
        <taxon>Bacillati</taxon>
        <taxon>Actinomycetota</taxon>
        <taxon>Actinomycetes</taxon>
        <taxon>Pseudonocardiales</taxon>
        <taxon>Pseudonocardiaceae</taxon>
        <taxon>Saccharothrix</taxon>
    </lineage>
</organism>
<keyword evidence="2" id="KW-0812">Transmembrane</keyword>
<feature type="compositionally biased region" description="Basic and acidic residues" evidence="1">
    <location>
        <begin position="8"/>
        <end position="22"/>
    </location>
</feature>
<feature type="domain" description="SPW repeat-containing integral membrane" evidence="3">
    <location>
        <begin position="58"/>
        <end position="159"/>
    </location>
</feature>
<dbReference type="Proteomes" id="UP000241118">
    <property type="component" value="Unassembled WGS sequence"/>
</dbReference>
<gene>
    <name evidence="4" type="ORF">B0I31_102382</name>
</gene>
<protein>
    <submittedName>
        <fullName evidence="4">SPW repeat-containing protein</fullName>
    </submittedName>
</protein>
<feature type="transmembrane region" description="Helical" evidence="2">
    <location>
        <begin position="113"/>
        <end position="136"/>
    </location>
</feature>
<dbReference type="AlphaFoldDB" id="A0A2P8IG26"/>